<dbReference type="AlphaFoldDB" id="F0XA55"/>
<dbReference type="STRING" id="655863.F0XA55"/>
<dbReference type="Pfam" id="PF25789">
    <property type="entry name" value="TPR_NAA35"/>
    <property type="match status" value="1"/>
</dbReference>
<feature type="domain" description="NAA35-like N-terminal" evidence="5">
    <location>
        <begin position="71"/>
        <end position="133"/>
    </location>
</feature>
<dbReference type="Pfam" id="PF04112">
    <property type="entry name" value="Mak10"/>
    <property type="match status" value="1"/>
</dbReference>
<dbReference type="InterPro" id="IPR057983">
    <property type="entry name" value="NAA35-like_N"/>
</dbReference>
<comment type="similarity">
    <text evidence="2">Belongs to the MAK10 family.</text>
</comment>
<proteinExistence type="inferred from homology"/>
<dbReference type="EMBL" id="GL629735">
    <property type="protein sequence ID" value="EFX05788.1"/>
    <property type="molecule type" value="Genomic_DNA"/>
</dbReference>
<feature type="domain" description="NAA35-like TPR repeats" evidence="6">
    <location>
        <begin position="259"/>
        <end position="680"/>
    </location>
</feature>
<sequence length="692" mass="77050">MANDEAREAGGSPGATRDESAVSSELRGLSLNTEPSVPALSQPPPSRPISSGVVSVDITAQFMAAAATLGPGELIKDPFFTLFESVGALEIMDPKMDSGCLPAEELEDDTYDFARPLLPEEVVGIIDQLLCLEHYSGGSAPSIVLGTDSCPRPPENNWAQDVALALDARLEFRDAFLHAIELAELRIQPDALQVPWKSMLAAMEGVKKTHKLGKNLPGAFSVKLQRRLASTMPPRPIVQPSFDEACERWLRFCKDGASVIDVLRYADPQSLLKFVLTFQAQKPQPLVFIRTLMQDLIFADNIMLGQMSIRQVMDDDLALLVLPASMLLDPTNDEVEAVQDPRFAVAQHMEEFRQRAFPAYFEVFRTLCQNRSRTRRMLCRAIQEWDKLQIDAEDIDQLVEHAVGGGRSRGGMTSEGPTAADALPLSSWAFLYKLQLMEWVTQLGFELEVYQVDELPGMYWYLSYLAKRRVQHVERIRSFTVRAIQEHQQPRAGRKASTLSTAEHTAYVRSLAFLRATLIDASASWELAEALSCFYSVLQRTGEMPIPDRPFGSEELRYELRMRPFAAGGPSELPPFDIFAAEVKQADRSVAEMLTYAEKAVGAAKKGFEALTKLDEREESFSAFCHDRWVARTKGMQKSAIFAGIAVATAQKAALDEGTQNRSRLTIEVPTPDKCYHEWWVVPKITIKPAAT</sequence>
<dbReference type="InterPro" id="IPR007244">
    <property type="entry name" value="Naa35_N"/>
</dbReference>
<dbReference type="GO" id="GO:0031417">
    <property type="term" value="C:NatC complex"/>
    <property type="evidence" value="ECO:0007669"/>
    <property type="project" value="InterPro"/>
</dbReference>
<dbReference type="Proteomes" id="UP000007796">
    <property type="component" value="Unassembled WGS sequence"/>
</dbReference>
<gene>
    <name evidence="7" type="ORF">CMQ_3857</name>
</gene>
<evidence type="ECO:0000256" key="2">
    <source>
        <dbReference type="ARBA" id="ARBA00006289"/>
    </source>
</evidence>
<name>F0XA55_GROCL</name>
<dbReference type="FunCoup" id="F0XA55">
    <property type="interactions" value="533"/>
</dbReference>
<keyword evidence="7" id="KW-0808">Transferase</keyword>
<keyword evidence="8" id="KW-1185">Reference proteome</keyword>
<dbReference type="eggNOG" id="KOG2343">
    <property type="taxonomic scope" value="Eukaryota"/>
</dbReference>
<evidence type="ECO:0000259" key="6">
    <source>
        <dbReference type="Pfam" id="PF25789"/>
    </source>
</evidence>
<protein>
    <submittedName>
        <fullName evidence="7">Amino-acid n-acetyltransferase subunit</fullName>
    </submittedName>
</protein>
<evidence type="ECO:0000256" key="1">
    <source>
        <dbReference type="ARBA" id="ARBA00004496"/>
    </source>
</evidence>
<evidence type="ECO:0000313" key="7">
    <source>
        <dbReference type="EMBL" id="EFX05788.1"/>
    </source>
</evidence>
<comment type="subcellular location">
    <subcellularLocation>
        <location evidence="1">Cytoplasm</location>
    </subcellularLocation>
</comment>
<evidence type="ECO:0000259" key="5">
    <source>
        <dbReference type="Pfam" id="PF04112"/>
    </source>
</evidence>
<accession>F0XA55</accession>
<dbReference type="InParanoid" id="F0XA55"/>
<keyword evidence="3" id="KW-0963">Cytoplasm</keyword>
<dbReference type="HOGENOM" id="CLU_011757_0_0_1"/>
<evidence type="ECO:0000256" key="4">
    <source>
        <dbReference type="SAM" id="MobiDB-lite"/>
    </source>
</evidence>
<dbReference type="InterPro" id="IPR057982">
    <property type="entry name" value="TPR_NAA35"/>
</dbReference>
<organism evidence="8">
    <name type="scientific">Grosmannia clavigera (strain kw1407 / UAMH 11150)</name>
    <name type="common">Blue stain fungus</name>
    <name type="synonym">Graphiocladiella clavigera</name>
    <dbReference type="NCBI Taxonomy" id="655863"/>
    <lineage>
        <taxon>Eukaryota</taxon>
        <taxon>Fungi</taxon>
        <taxon>Dikarya</taxon>
        <taxon>Ascomycota</taxon>
        <taxon>Pezizomycotina</taxon>
        <taxon>Sordariomycetes</taxon>
        <taxon>Sordariomycetidae</taxon>
        <taxon>Ophiostomatales</taxon>
        <taxon>Ophiostomataceae</taxon>
        <taxon>Leptographium</taxon>
    </lineage>
</organism>
<dbReference type="PANTHER" id="PTHR21373">
    <property type="entry name" value="GLUCOSE REPRESSIBLE PROTEIN MAK10"/>
    <property type="match status" value="1"/>
</dbReference>
<dbReference type="RefSeq" id="XP_014175270.1">
    <property type="nucleotide sequence ID" value="XM_014319795.1"/>
</dbReference>
<dbReference type="PANTHER" id="PTHR21373:SF0">
    <property type="entry name" value="N-ALPHA-ACETYLTRANSFERASE 35, NATC AUXILIARY SUBUNIT"/>
    <property type="match status" value="1"/>
</dbReference>
<dbReference type="OrthoDB" id="269405at2759"/>
<dbReference type="GeneID" id="25977003"/>
<evidence type="ECO:0000256" key="3">
    <source>
        <dbReference type="ARBA" id="ARBA00022490"/>
    </source>
</evidence>
<evidence type="ECO:0000313" key="8">
    <source>
        <dbReference type="Proteomes" id="UP000007796"/>
    </source>
</evidence>
<reference evidence="7 8" key="1">
    <citation type="journal article" date="2011" name="Proc. Natl. Acad. Sci. U.S.A.">
        <title>Genome and transcriptome analyses of the mountain pine beetle-fungal symbiont Grosmannia clavigera, a lodgepole pine pathogen.</title>
        <authorList>
            <person name="DiGuistini S."/>
            <person name="Wang Y."/>
            <person name="Liao N.Y."/>
            <person name="Taylor G."/>
            <person name="Tanguay P."/>
            <person name="Feau N."/>
            <person name="Henrissat B."/>
            <person name="Chan S.K."/>
            <person name="Hesse-Orce U."/>
            <person name="Alamouti S.M."/>
            <person name="Tsui C.K.M."/>
            <person name="Docking R.T."/>
            <person name="Levasseur A."/>
            <person name="Haridas S."/>
            <person name="Robertson G."/>
            <person name="Birol I."/>
            <person name="Holt R.A."/>
            <person name="Marra M.A."/>
            <person name="Hamelin R.C."/>
            <person name="Hirst M."/>
            <person name="Jones S.J.M."/>
            <person name="Bohlmann J."/>
            <person name="Breuil C."/>
        </authorList>
    </citation>
    <scope>NUCLEOTIDE SEQUENCE [LARGE SCALE GENOMIC DNA]</scope>
    <source>
        <strain evidence="8">kw1407 / UAMH 11150</strain>
    </source>
</reference>
<feature type="region of interest" description="Disordered" evidence="4">
    <location>
        <begin position="1"/>
        <end position="49"/>
    </location>
</feature>
<dbReference type="GO" id="GO:0016740">
    <property type="term" value="F:transferase activity"/>
    <property type="evidence" value="ECO:0007669"/>
    <property type="project" value="UniProtKB-KW"/>
</dbReference>